<evidence type="ECO:0000259" key="3">
    <source>
        <dbReference type="Pfam" id="PF11887"/>
    </source>
</evidence>
<dbReference type="PANTHER" id="PTHR33371:SF16">
    <property type="entry name" value="MCE-FAMILY PROTEIN MCE3F"/>
    <property type="match status" value="1"/>
</dbReference>
<dbReference type="Pfam" id="PF02470">
    <property type="entry name" value="MlaD"/>
    <property type="match status" value="1"/>
</dbReference>
<dbReference type="RefSeq" id="WP_075833340.1">
    <property type="nucleotide sequence ID" value="NZ_NOVD01000060.1"/>
</dbReference>
<reference evidence="4 5" key="1">
    <citation type="submission" date="2017-07" db="EMBL/GenBank/DDBJ databases">
        <title>Draft sequence of Rhodococcus enclensis 23b-28.</title>
        <authorList>
            <person name="Besaury L."/>
            <person name="Sancelme M."/>
            <person name="Amato P."/>
            <person name="Lallement A."/>
            <person name="Delort A.-M."/>
        </authorList>
    </citation>
    <scope>NUCLEOTIDE SEQUENCE [LARGE SCALE GENOMIC DNA]</scope>
    <source>
        <strain evidence="4 5">23b-28</strain>
    </source>
</reference>
<protein>
    <submittedName>
        <fullName evidence="4">MCE family protein</fullName>
    </submittedName>
</protein>
<dbReference type="InterPro" id="IPR024516">
    <property type="entry name" value="Mce_C"/>
</dbReference>
<dbReference type="InterPro" id="IPR052336">
    <property type="entry name" value="MlaD_Phospholipid_Transporter"/>
</dbReference>
<evidence type="ECO:0000313" key="4">
    <source>
        <dbReference type="EMBL" id="PCK22917.1"/>
    </source>
</evidence>
<proteinExistence type="predicted"/>
<gene>
    <name evidence="4" type="ORF">CHR55_31220</name>
</gene>
<evidence type="ECO:0000256" key="1">
    <source>
        <dbReference type="SAM" id="MobiDB-lite"/>
    </source>
</evidence>
<dbReference type="NCBIfam" id="TIGR00996">
    <property type="entry name" value="Mtu_fam_mce"/>
    <property type="match status" value="1"/>
</dbReference>
<feature type="region of interest" description="Disordered" evidence="1">
    <location>
        <begin position="375"/>
        <end position="439"/>
    </location>
</feature>
<accession>A0A2A5J111</accession>
<dbReference type="Proteomes" id="UP000230886">
    <property type="component" value="Unassembled WGS sequence"/>
</dbReference>
<dbReference type="PANTHER" id="PTHR33371">
    <property type="entry name" value="INTERMEMBRANE PHOSPHOLIPID TRANSPORT SYSTEM BINDING PROTEIN MLAD-RELATED"/>
    <property type="match status" value="1"/>
</dbReference>
<dbReference type="InterPro" id="IPR003399">
    <property type="entry name" value="Mce/MlaD"/>
</dbReference>
<name>A0A2A5J111_RHOSG</name>
<organism evidence="4 5">
    <name type="scientific">Rhodococcus qingshengii</name>
    <dbReference type="NCBI Taxonomy" id="334542"/>
    <lineage>
        <taxon>Bacteria</taxon>
        <taxon>Bacillati</taxon>
        <taxon>Actinomycetota</taxon>
        <taxon>Actinomycetes</taxon>
        <taxon>Mycobacteriales</taxon>
        <taxon>Nocardiaceae</taxon>
        <taxon>Rhodococcus</taxon>
        <taxon>Rhodococcus erythropolis group</taxon>
    </lineage>
</organism>
<dbReference type="EMBL" id="NOVD01000060">
    <property type="protein sequence ID" value="PCK22917.1"/>
    <property type="molecule type" value="Genomic_DNA"/>
</dbReference>
<dbReference type="InterPro" id="IPR005693">
    <property type="entry name" value="Mce"/>
</dbReference>
<comment type="caution">
    <text evidence="4">The sequence shown here is derived from an EMBL/GenBank/DDBJ whole genome shotgun (WGS) entry which is preliminary data.</text>
</comment>
<sequence>MILTKLVRRQLTIFAILAVIGMSAAAISYLRVPTMLGIGRYSVTVELPDAGGLYRNANVTYRGDTIGQVRSVRLSPGVVRAELSLESAVPVPSSGLAVAVRSVSAIGEQYVDMQPSTADGPFLTDGDVIGPDAVTIPTEIGPVLDQAQAMLASVPQDKLRSVIDESAAAFGGRGEGLARLLDSTTSFVDQMSAATTPATTLVQQLDPLLQTQVVTGDQIRQWASSVAQLSGQLAVADGSVRNILETGPGFATEADLLFQGLKPTLPVLLANFTSTAQVALTYNAGLEQVLVILPPLVAAQETVVQRGQVDGAANVNFHLQAQDPAACSTGYLPADQRRDPTQMSVPDTPADLYCKVPQNSVFAVRGSRNIPCMEVPGKRAPSPEICRSPDPYVPSGTNAPGELYTGPDGVDYQHTELAPAASDSGEGEPWQQLLMPTNR</sequence>
<evidence type="ECO:0000313" key="5">
    <source>
        <dbReference type="Proteomes" id="UP000230886"/>
    </source>
</evidence>
<evidence type="ECO:0000259" key="2">
    <source>
        <dbReference type="Pfam" id="PF02470"/>
    </source>
</evidence>
<dbReference type="Pfam" id="PF11887">
    <property type="entry name" value="Mce4_CUP1"/>
    <property type="match status" value="1"/>
</dbReference>
<dbReference type="GO" id="GO:0005576">
    <property type="term" value="C:extracellular region"/>
    <property type="evidence" value="ECO:0007669"/>
    <property type="project" value="TreeGrafter"/>
</dbReference>
<feature type="domain" description="Mammalian cell entry C-terminal" evidence="3">
    <location>
        <begin position="123"/>
        <end position="292"/>
    </location>
</feature>
<dbReference type="AlphaFoldDB" id="A0A2A5J111"/>
<feature type="domain" description="Mce/MlaD" evidence="2">
    <location>
        <begin position="41"/>
        <end position="115"/>
    </location>
</feature>